<dbReference type="InterPro" id="IPR039538">
    <property type="entry name" value="BetI_C"/>
</dbReference>
<evidence type="ECO:0000313" key="7">
    <source>
        <dbReference type="EMBL" id="ORA02360.1"/>
    </source>
</evidence>
<dbReference type="AlphaFoldDB" id="A0A1W9YRE1"/>
<feature type="DNA-binding region" description="H-T-H motif" evidence="5">
    <location>
        <begin position="31"/>
        <end position="50"/>
    </location>
</feature>
<dbReference type="Gene3D" id="1.10.357.10">
    <property type="entry name" value="Tetracycline Repressor, domain 2"/>
    <property type="match status" value="1"/>
</dbReference>
<accession>A0A1W9YRE1</accession>
<name>A0A1W9YRE1_MYCBA</name>
<feature type="domain" description="HTH tetR-type" evidence="6">
    <location>
        <begin position="8"/>
        <end position="68"/>
    </location>
</feature>
<evidence type="ECO:0000256" key="1">
    <source>
        <dbReference type="ARBA" id="ARBA00022491"/>
    </source>
</evidence>
<reference evidence="7 8" key="1">
    <citation type="submission" date="2017-02" db="EMBL/GenBank/DDBJ databases">
        <title>The new phylogeny of genus Mycobacterium.</title>
        <authorList>
            <person name="Tortoli E."/>
            <person name="Trovato A."/>
            <person name="Cirillo D.M."/>
        </authorList>
    </citation>
    <scope>NUCLEOTIDE SEQUENCE [LARGE SCALE GENOMIC DNA]</scope>
    <source>
        <strain evidence="7 8">DSM 45578</strain>
    </source>
</reference>
<dbReference type="InterPro" id="IPR001647">
    <property type="entry name" value="HTH_TetR"/>
</dbReference>
<dbReference type="InterPro" id="IPR050109">
    <property type="entry name" value="HTH-type_TetR-like_transc_reg"/>
</dbReference>
<dbReference type="GO" id="GO:0000976">
    <property type="term" value="F:transcription cis-regulatory region binding"/>
    <property type="evidence" value="ECO:0007669"/>
    <property type="project" value="TreeGrafter"/>
</dbReference>
<dbReference type="Pfam" id="PF00440">
    <property type="entry name" value="TetR_N"/>
    <property type="match status" value="1"/>
</dbReference>
<dbReference type="OrthoDB" id="5243387at2"/>
<dbReference type="PROSITE" id="PS50977">
    <property type="entry name" value="HTH_TETR_2"/>
    <property type="match status" value="1"/>
</dbReference>
<dbReference type="PANTHER" id="PTHR30055">
    <property type="entry name" value="HTH-TYPE TRANSCRIPTIONAL REGULATOR RUTR"/>
    <property type="match status" value="1"/>
</dbReference>
<dbReference type="GO" id="GO:0003700">
    <property type="term" value="F:DNA-binding transcription factor activity"/>
    <property type="evidence" value="ECO:0007669"/>
    <property type="project" value="TreeGrafter"/>
</dbReference>
<evidence type="ECO:0000313" key="8">
    <source>
        <dbReference type="Proteomes" id="UP000192366"/>
    </source>
</evidence>
<organism evidence="7 8">
    <name type="scientific">Mycolicibacterium bacteremicum</name>
    <name type="common">Mycobacterium bacteremicum</name>
    <dbReference type="NCBI Taxonomy" id="564198"/>
    <lineage>
        <taxon>Bacteria</taxon>
        <taxon>Bacillati</taxon>
        <taxon>Actinomycetota</taxon>
        <taxon>Actinomycetes</taxon>
        <taxon>Mycobacteriales</taxon>
        <taxon>Mycobacteriaceae</taxon>
        <taxon>Mycolicibacterium</taxon>
    </lineage>
</organism>
<dbReference type="Proteomes" id="UP000192366">
    <property type="component" value="Unassembled WGS sequence"/>
</dbReference>
<keyword evidence="2" id="KW-0805">Transcription regulation</keyword>
<dbReference type="InterPro" id="IPR009057">
    <property type="entry name" value="Homeodomain-like_sf"/>
</dbReference>
<keyword evidence="3 5" id="KW-0238">DNA-binding</keyword>
<evidence type="ECO:0000256" key="5">
    <source>
        <dbReference type="PROSITE-ProRule" id="PRU00335"/>
    </source>
</evidence>
<dbReference type="SUPFAM" id="SSF48498">
    <property type="entry name" value="Tetracyclin repressor-like, C-terminal domain"/>
    <property type="match status" value="1"/>
</dbReference>
<dbReference type="EMBL" id="MVHJ01000030">
    <property type="protein sequence ID" value="ORA02360.1"/>
    <property type="molecule type" value="Genomic_DNA"/>
</dbReference>
<keyword evidence="8" id="KW-1185">Reference proteome</keyword>
<comment type="caution">
    <text evidence="7">The sequence shown here is derived from an EMBL/GenBank/DDBJ whole genome shotgun (WGS) entry which is preliminary data.</text>
</comment>
<gene>
    <name evidence="7" type="ORF">BST17_24110</name>
</gene>
<protein>
    <submittedName>
        <fullName evidence="7">TetR family transcriptional regulator</fullName>
    </submittedName>
</protein>
<evidence type="ECO:0000256" key="4">
    <source>
        <dbReference type="ARBA" id="ARBA00023163"/>
    </source>
</evidence>
<proteinExistence type="predicted"/>
<keyword evidence="4" id="KW-0804">Transcription</keyword>
<dbReference type="PANTHER" id="PTHR30055:SF200">
    <property type="entry name" value="HTH-TYPE TRANSCRIPTIONAL REPRESSOR BDCR"/>
    <property type="match status" value="1"/>
</dbReference>
<sequence length="198" mass="21592">MPRPSVEAERRPQILAAACAVIASAGIPALRLSDVAREAGVSSGTVHYYFETKREVIAAAFEFNLADSLARRQELLASGKDSLAILHDLVESYLPNDESSVRAWKVWLALWAEGSRDPVLQEINDRLYGQWRDVVAGVIEAAQREGLARPGDPTAQANMLIGMLDGLAVQVVLDSPSMSLEAMRKTCHDFIAIVIAQH</sequence>
<dbReference type="InterPro" id="IPR036271">
    <property type="entry name" value="Tet_transcr_reg_TetR-rel_C_sf"/>
</dbReference>
<evidence type="ECO:0000256" key="2">
    <source>
        <dbReference type="ARBA" id="ARBA00023015"/>
    </source>
</evidence>
<dbReference type="SUPFAM" id="SSF46689">
    <property type="entry name" value="Homeodomain-like"/>
    <property type="match status" value="1"/>
</dbReference>
<evidence type="ECO:0000259" key="6">
    <source>
        <dbReference type="PROSITE" id="PS50977"/>
    </source>
</evidence>
<dbReference type="Pfam" id="PF13977">
    <property type="entry name" value="TetR_C_6"/>
    <property type="match status" value="1"/>
</dbReference>
<dbReference type="RefSeq" id="WP_083061418.1">
    <property type="nucleotide sequence ID" value="NZ_JACKVM010000005.1"/>
</dbReference>
<dbReference type="STRING" id="564198.BST17_24110"/>
<keyword evidence="1" id="KW-0678">Repressor</keyword>
<dbReference type="PRINTS" id="PR00455">
    <property type="entry name" value="HTHTETR"/>
</dbReference>
<evidence type="ECO:0000256" key="3">
    <source>
        <dbReference type="ARBA" id="ARBA00023125"/>
    </source>
</evidence>